<feature type="domain" description="Homeobox" evidence="8">
    <location>
        <begin position="301"/>
        <end position="361"/>
    </location>
</feature>
<organism evidence="9 10">
    <name type="scientific">Vigna mungo</name>
    <name type="common">Black gram</name>
    <name type="synonym">Phaseolus mungo</name>
    <dbReference type="NCBI Taxonomy" id="3915"/>
    <lineage>
        <taxon>Eukaryota</taxon>
        <taxon>Viridiplantae</taxon>
        <taxon>Streptophyta</taxon>
        <taxon>Embryophyta</taxon>
        <taxon>Tracheophyta</taxon>
        <taxon>Spermatophyta</taxon>
        <taxon>Magnoliopsida</taxon>
        <taxon>eudicotyledons</taxon>
        <taxon>Gunneridae</taxon>
        <taxon>Pentapetalae</taxon>
        <taxon>rosids</taxon>
        <taxon>fabids</taxon>
        <taxon>Fabales</taxon>
        <taxon>Fabaceae</taxon>
        <taxon>Papilionoideae</taxon>
        <taxon>50 kb inversion clade</taxon>
        <taxon>NPAAA clade</taxon>
        <taxon>indigoferoid/millettioid clade</taxon>
        <taxon>Phaseoleae</taxon>
        <taxon>Vigna</taxon>
    </lineage>
</organism>
<proteinExistence type="predicted"/>
<protein>
    <recommendedName>
        <fullName evidence="8">Homeobox domain-containing protein</fullName>
    </recommendedName>
</protein>
<dbReference type="GO" id="GO:0005634">
    <property type="term" value="C:nucleus"/>
    <property type="evidence" value="ECO:0007669"/>
    <property type="project" value="UniProtKB-SubCell"/>
</dbReference>
<feature type="region of interest" description="Disordered" evidence="7">
    <location>
        <begin position="136"/>
        <end position="167"/>
    </location>
</feature>
<feature type="compositionally biased region" description="Acidic residues" evidence="7">
    <location>
        <begin position="143"/>
        <end position="162"/>
    </location>
</feature>
<keyword evidence="3 5" id="KW-0371">Homeobox</keyword>
<dbReference type="PROSITE" id="PS50071">
    <property type="entry name" value="HOMEOBOX_2"/>
    <property type="match status" value="1"/>
</dbReference>
<name>A0AAQ3P7L7_VIGMU</name>
<accession>A0AAQ3P7L7</accession>
<dbReference type="InterPro" id="IPR009057">
    <property type="entry name" value="Homeodomain-like_sf"/>
</dbReference>
<keyword evidence="2 5" id="KW-0238">DNA-binding</keyword>
<dbReference type="GO" id="GO:0003677">
    <property type="term" value="F:DNA binding"/>
    <property type="evidence" value="ECO:0007669"/>
    <property type="project" value="UniProtKB-UniRule"/>
</dbReference>
<dbReference type="InterPro" id="IPR001356">
    <property type="entry name" value="HD"/>
</dbReference>
<sequence>MSAAFQCLSCARTEPFLLTPAQSLTLPFQRKPFFCSLPLSSRARNLSSSIVSASSKKKKNKKKLSRHHVTEGGEEDMDAFELLFNQLEQDLKRGDLSDDDGEDGITEEEMALLERELENALGDFDTELLNSDVIDVELGSGPENDDEDGDDDDDGESQDGDENPVNLKNWQMKKLARALKAGRRKTSDICGYGDNGVHLSVTRWPYLVSPASSSAYVLLRWPCFFVIKNLAADLCLDRALVLQLLREPPPNLLMMSLTIPDEPATTVVSLETKPSEILLEETSIDQVESEPEAKVPVHTLQRNWYAQKRLKKVHVDTLERVYRKSKRPTNAMISSIVHVTNIPRKRVVKWFEDKRAEEGVPDHRLPYQRHVPETA</sequence>
<dbReference type="PANTHER" id="PTHR15467">
    <property type="entry name" value="ZINC-FINGERS AND HOMEOBOXES RELATED"/>
    <property type="match status" value="1"/>
</dbReference>
<dbReference type="PANTHER" id="PTHR15467:SF9">
    <property type="entry name" value="HOMEOBOX DOMAIN-CONTAINING PROTEIN"/>
    <property type="match status" value="1"/>
</dbReference>
<dbReference type="AlphaFoldDB" id="A0AAQ3P7L7"/>
<keyword evidence="4 5" id="KW-0539">Nucleus</keyword>
<feature type="region of interest" description="Disordered" evidence="7">
    <location>
        <begin position="50"/>
        <end position="71"/>
    </location>
</feature>
<dbReference type="SMART" id="SM00389">
    <property type="entry name" value="HOX"/>
    <property type="match status" value="1"/>
</dbReference>
<feature type="DNA-binding region" description="Homeobox" evidence="5">
    <location>
        <begin position="303"/>
        <end position="362"/>
    </location>
</feature>
<evidence type="ECO:0000256" key="5">
    <source>
        <dbReference type="PROSITE-ProRule" id="PRU00108"/>
    </source>
</evidence>
<dbReference type="GO" id="GO:0000981">
    <property type="term" value="F:DNA-binding transcription factor activity, RNA polymerase II-specific"/>
    <property type="evidence" value="ECO:0007669"/>
    <property type="project" value="TreeGrafter"/>
</dbReference>
<evidence type="ECO:0000256" key="1">
    <source>
        <dbReference type="ARBA" id="ARBA00004123"/>
    </source>
</evidence>
<dbReference type="Proteomes" id="UP001374535">
    <property type="component" value="Chromosome 2"/>
</dbReference>
<evidence type="ECO:0000256" key="7">
    <source>
        <dbReference type="SAM" id="MobiDB-lite"/>
    </source>
</evidence>
<evidence type="ECO:0000256" key="4">
    <source>
        <dbReference type="ARBA" id="ARBA00023242"/>
    </source>
</evidence>
<reference evidence="9 10" key="1">
    <citation type="journal article" date="2023" name="Life. Sci Alliance">
        <title>Evolutionary insights into 3D genome organization and epigenetic landscape of Vigna mungo.</title>
        <authorList>
            <person name="Junaid A."/>
            <person name="Singh B."/>
            <person name="Bhatia S."/>
        </authorList>
    </citation>
    <scope>NUCLEOTIDE SEQUENCE [LARGE SCALE GENOMIC DNA]</scope>
    <source>
        <strain evidence="9">Urdbean</strain>
    </source>
</reference>
<dbReference type="Gene3D" id="1.10.10.60">
    <property type="entry name" value="Homeodomain-like"/>
    <property type="match status" value="1"/>
</dbReference>
<dbReference type="CDD" id="cd00086">
    <property type="entry name" value="homeodomain"/>
    <property type="match status" value="1"/>
</dbReference>
<dbReference type="EMBL" id="CP144699">
    <property type="protein sequence ID" value="WVZ21353.1"/>
    <property type="molecule type" value="Genomic_DNA"/>
</dbReference>
<gene>
    <name evidence="9" type="ORF">V8G54_008675</name>
</gene>
<evidence type="ECO:0000259" key="8">
    <source>
        <dbReference type="PROSITE" id="PS50071"/>
    </source>
</evidence>
<dbReference type="SUPFAM" id="SSF46689">
    <property type="entry name" value="Homeodomain-like"/>
    <property type="match status" value="1"/>
</dbReference>
<evidence type="ECO:0000256" key="2">
    <source>
        <dbReference type="ARBA" id="ARBA00023125"/>
    </source>
</evidence>
<dbReference type="Pfam" id="PF00046">
    <property type="entry name" value="Homeodomain"/>
    <property type="match status" value="1"/>
</dbReference>
<evidence type="ECO:0000256" key="3">
    <source>
        <dbReference type="ARBA" id="ARBA00023155"/>
    </source>
</evidence>
<evidence type="ECO:0000313" key="10">
    <source>
        <dbReference type="Proteomes" id="UP001374535"/>
    </source>
</evidence>
<evidence type="ECO:0000256" key="6">
    <source>
        <dbReference type="RuleBase" id="RU000682"/>
    </source>
</evidence>
<evidence type="ECO:0000313" key="9">
    <source>
        <dbReference type="EMBL" id="WVZ21353.1"/>
    </source>
</evidence>
<comment type="subcellular location">
    <subcellularLocation>
        <location evidence="1 5 6">Nucleus</location>
    </subcellularLocation>
</comment>
<keyword evidence="10" id="KW-1185">Reference proteome</keyword>
<feature type="compositionally biased region" description="Basic residues" evidence="7">
    <location>
        <begin position="55"/>
        <end position="67"/>
    </location>
</feature>